<name>A0A1Y1VVS2_9FUNG</name>
<dbReference type="AlphaFoldDB" id="A0A1Y1VVS2"/>
<evidence type="ECO:0000256" key="1">
    <source>
        <dbReference type="SAM" id="Coils"/>
    </source>
</evidence>
<dbReference type="STRING" id="1754192.A0A1Y1VVS2"/>
<protein>
    <recommendedName>
        <fullName evidence="4">RNI-like protein</fullName>
    </recommendedName>
</protein>
<organism evidence="2 3">
    <name type="scientific">Anaeromyces robustus</name>
    <dbReference type="NCBI Taxonomy" id="1754192"/>
    <lineage>
        <taxon>Eukaryota</taxon>
        <taxon>Fungi</taxon>
        <taxon>Fungi incertae sedis</taxon>
        <taxon>Chytridiomycota</taxon>
        <taxon>Chytridiomycota incertae sedis</taxon>
        <taxon>Neocallimastigomycetes</taxon>
        <taxon>Neocallimastigales</taxon>
        <taxon>Neocallimastigaceae</taxon>
        <taxon>Anaeromyces</taxon>
    </lineage>
</organism>
<dbReference type="Proteomes" id="UP000193944">
    <property type="component" value="Unassembled WGS sequence"/>
</dbReference>
<feature type="coiled-coil region" evidence="1">
    <location>
        <begin position="16"/>
        <end position="50"/>
    </location>
</feature>
<keyword evidence="1" id="KW-0175">Coiled coil</keyword>
<reference evidence="2 3" key="2">
    <citation type="submission" date="2016-08" db="EMBL/GenBank/DDBJ databases">
        <title>Pervasive Adenine N6-methylation of Active Genes in Fungi.</title>
        <authorList>
            <consortium name="DOE Joint Genome Institute"/>
            <person name="Mondo S.J."/>
            <person name="Dannebaum R.O."/>
            <person name="Kuo R.C."/>
            <person name="Labutti K."/>
            <person name="Haridas S."/>
            <person name="Kuo A."/>
            <person name="Salamov A."/>
            <person name="Ahrendt S.R."/>
            <person name="Lipzen A."/>
            <person name="Sullivan W."/>
            <person name="Andreopoulos W.B."/>
            <person name="Clum A."/>
            <person name="Lindquist E."/>
            <person name="Daum C."/>
            <person name="Ramamoorthy G.K."/>
            <person name="Gryganskyi A."/>
            <person name="Culley D."/>
            <person name="Magnuson J.K."/>
            <person name="James T.Y."/>
            <person name="O'Malley M.A."/>
            <person name="Stajich J.E."/>
            <person name="Spatafora J.W."/>
            <person name="Visel A."/>
            <person name="Grigoriev I.V."/>
        </authorList>
    </citation>
    <scope>NUCLEOTIDE SEQUENCE [LARGE SCALE GENOMIC DNA]</scope>
    <source>
        <strain evidence="2 3">S4</strain>
    </source>
</reference>
<proteinExistence type="predicted"/>
<accession>A0A1Y1VVS2</accession>
<reference evidence="2 3" key="1">
    <citation type="submission" date="2016-08" db="EMBL/GenBank/DDBJ databases">
        <title>A Parts List for Fungal Cellulosomes Revealed by Comparative Genomics.</title>
        <authorList>
            <consortium name="DOE Joint Genome Institute"/>
            <person name="Haitjema C.H."/>
            <person name="Gilmore S.P."/>
            <person name="Henske J.K."/>
            <person name="Solomon K.V."/>
            <person name="De Groot R."/>
            <person name="Kuo A."/>
            <person name="Mondo S.J."/>
            <person name="Salamov A.A."/>
            <person name="Labutti K."/>
            <person name="Zhao Z."/>
            <person name="Chiniquy J."/>
            <person name="Barry K."/>
            <person name="Brewer H.M."/>
            <person name="Purvine S.O."/>
            <person name="Wright A.T."/>
            <person name="Boxma B."/>
            <person name="Van Alen T."/>
            <person name="Hackstein J.H."/>
            <person name="Baker S.E."/>
            <person name="Grigoriev I.V."/>
            <person name="O'Malley M.A."/>
        </authorList>
    </citation>
    <scope>NUCLEOTIDE SEQUENCE [LARGE SCALE GENOMIC DNA]</scope>
    <source>
        <strain evidence="2 3">S4</strain>
    </source>
</reference>
<keyword evidence="3" id="KW-1185">Reference proteome</keyword>
<dbReference type="EMBL" id="MCFG01000464">
    <property type="protein sequence ID" value="ORX65381.1"/>
    <property type="molecule type" value="Genomic_DNA"/>
</dbReference>
<evidence type="ECO:0000313" key="2">
    <source>
        <dbReference type="EMBL" id="ORX65381.1"/>
    </source>
</evidence>
<evidence type="ECO:0008006" key="4">
    <source>
        <dbReference type="Google" id="ProtNLM"/>
    </source>
</evidence>
<sequence>MKKRNSSVTSGTKVKNEVASNFLKHLENTYNEQKEELSSCNKKLNESDTKYLSDRFCLKTKGLVRGSSSDFFYALANTLDKENSNDKNIVLDFSNNFTSRNMLYAIFKTIEEIRCTNVLILKNVGLLETIFEDESESYTPTEIIGSLLKVLRLDILTVLDLSDNNIGNEFIHSLFIRGIAFTTNLKQIKLINTGINSIKVAYDMLATLGAFELPHYLKSNKMDVVINNNLKNELNNDNKTYMYEIRSNSLPYSDDNIVKSSKINYSINDVDISDNHWNTEPFKILENFPNIIPRTINYKLLTTIQSEKISYHLDRNNFIKSIIDLLISSCSIRRNSNTKQKKLITLIKKKSTNWAFGYAFYNSIKKEKCYSNYYIHLNFRGREDEFIVAYFKGVNGSKYVEYCQEWLPKLLEQEYNHCDSVYILYEVVFDKLNKKMKDMAINVN</sequence>
<comment type="caution">
    <text evidence="2">The sequence shown here is derived from an EMBL/GenBank/DDBJ whole genome shotgun (WGS) entry which is preliminary data.</text>
</comment>
<evidence type="ECO:0000313" key="3">
    <source>
        <dbReference type="Proteomes" id="UP000193944"/>
    </source>
</evidence>
<dbReference type="OrthoDB" id="2144539at2759"/>
<gene>
    <name evidence="2" type="ORF">BCR32DRAFT_250668</name>
</gene>